<evidence type="ECO:0000313" key="3">
    <source>
        <dbReference type="Proteomes" id="UP000252015"/>
    </source>
</evidence>
<keyword evidence="3" id="KW-1185">Reference proteome</keyword>
<evidence type="ECO:0000313" key="2">
    <source>
        <dbReference type="EMBL" id="SSA20664.1"/>
    </source>
</evidence>
<sequence length="202" mass="23162">MQCGIQNRRMHSKPGRRCSRLGRHCDFGEYLVAAAPHRGESLERRTVLVATLGQLVVHTAHIDRCGTDRRPRGQIRARFDASGAELSFGVEHPVRVGVGARKHRYRTRPRFLRTADHDLHGDRTGGRQHQRRGQHQLLDDAATDFVAGPNHQFDEPGTREQDHTADRMIGQPRLRRGREPAGQHYPTRRRQIDDRTQQRMLG</sequence>
<gene>
    <name evidence="2" type="ORF">MSP7336_04696</name>
</gene>
<evidence type="ECO:0000256" key="1">
    <source>
        <dbReference type="SAM" id="MobiDB-lite"/>
    </source>
</evidence>
<reference evidence="2 3" key="1">
    <citation type="submission" date="2018-05" db="EMBL/GenBank/DDBJ databases">
        <authorList>
            <consortium name="IHU Genomes"/>
        </authorList>
    </citation>
    <scope>NUCLEOTIDE SEQUENCE [LARGE SCALE GENOMIC DNA]</scope>
    <source>
        <strain evidence="2 3">P7336</strain>
    </source>
</reference>
<feature type="compositionally biased region" description="Basic and acidic residues" evidence="1">
    <location>
        <begin position="190"/>
        <end position="202"/>
    </location>
</feature>
<dbReference type="EMBL" id="UEGW01000003">
    <property type="protein sequence ID" value="SSA20664.1"/>
    <property type="molecule type" value="Genomic_DNA"/>
</dbReference>
<proteinExistence type="predicted"/>
<dbReference type="AlphaFoldDB" id="A0A375Z5K7"/>
<accession>A0A375Z5K7</accession>
<dbReference type="Proteomes" id="UP000252015">
    <property type="component" value="Unassembled WGS sequence"/>
</dbReference>
<organism evidence="2 3">
    <name type="scientific">Mycobacterium shimoidei</name>
    <dbReference type="NCBI Taxonomy" id="29313"/>
    <lineage>
        <taxon>Bacteria</taxon>
        <taxon>Bacillati</taxon>
        <taxon>Actinomycetota</taxon>
        <taxon>Actinomycetes</taxon>
        <taxon>Mycobacteriales</taxon>
        <taxon>Mycobacteriaceae</taxon>
        <taxon>Mycobacterium</taxon>
    </lineage>
</organism>
<name>A0A375Z5K7_MYCSH</name>
<protein>
    <submittedName>
        <fullName evidence="2">Uncharacterized protein</fullName>
    </submittedName>
</protein>
<feature type="region of interest" description="Disordered" evidence="1">
    <location>
        <begin position="146"/>
        <end position="202"/>
    </location>
</feature>
<feature type="compositionally biased region" description="Basic and acidic residues" evidence="1">
    <location>
        <begin position="152"/>
        <end position="166"/>
    </location>
</feature>